<dbReference type="EC" id="1.13.11.52" evidence="5"/>
<dbReference type="GO" id="GO:0020037">
    <property type="term" value="F:heme binding"/>
    <property type="evidence" value="ECO:0007669"/>
    <property type="project" value="UniProtKB-UniRule"/>
</dbReference>
<evidence type="ECO:0000256" key="6">
    <source>
        <dbReference type="SAM" id="MobiDB-lite"/>
    </source>
</evidence>
<comment type="function">
    <text evidence="5">Produces N-formyl-kynurenine through the oxidation of tryptophan.</text>
</comment>
<dbReference type="GO" id="GO:0019441">
    <property type="term" value="P:L-tryptophan catabolic process to kynurenine"/>
    <property type="evidence" value="ECO:0007669"/>
    <property type="project" value="UniProtKB-UniRule"/>
</dbReference>
<proteinExistence type="inferred from homology"/>
<evidence type="ECO:0000313" key="8">
    <source>
        <dbReference type="Proteomes" id="UP001147747"/>
    </source>
</evidence>
<reference evidence="7" key="1">
    <citation type="submission" date="2022-12" db="EMBL/GenBank/DDBJ databases">
        <authorList>
            <person name="Petersen C."/>
        </authorList>
    </citation>
    <scope>NUCLEOTIDE SEQUENCE</scope>
    <source>
        <strain evidence="7">IBT 29677</strain>
    </source>
</reference>
<comment type="caution">
    <text evidence="7">The sequence shown here is derived from an EMBL/GenBank/DDBJ whole genome shotgun (WGS) entry which is preliminary data.</text>
</comment>
<keyword evidence="2 4" id="KW-0479">Metal-binding</keyword>
<dbReference type="AlphaFoldDB" id="A0A9W9VBR9"/>
<evidence type="ECO:0000313" key="7">
    <source>
        <dbReference type="EMBL" id="KAJ5376283.1"/>
    </source>
</evidence>
<dbReference type="GO" id="GO:0033754">
    <property type="term" value="F:indoleamine 2,3-dioxygenase activity"/>
    <property type="evidence" value="ECO:0007669"/>
    <property type="project" value="UniProtKB-EC"/>
</dbReference>
<feature type="binding site" description="proximal binding residue" evidence="4">
    <location>
        <position position="401"/>
    </location>
    <ligand>
        <name>heme b</name>
        <dbReference type="ChEBI" id="CHEBI:60344"/>
    </ligand>
    <ligandPart>
        <name>Fe</name>
        <dbReference type="ChEBI" id="CHEBI:18248"/>
    </ligandPart>
</feature>
<evidence type="ECO:0000256" key="1">
    <source>
        <dbReference type="ARBA" id="ARBA00007119"/>
    </source>
</evidence>
<evidence type="ECO:0000256" key="3">
    <source>
        <dbReference type="ARBA" id="ARBA00023004"/>
    </source>
</evidence>
<evidence type="ECO:0000256" key="5">
    <source>
        <dbReference type="RuleBase" id="RU369119"/>
    </source>
</evidence>
<dbReference type="InterPro" id="IPR037217">
    <property type="entry name" value="Trp/Indoleamine_2_3_dOase-like"/>
</dbReference>
<feature type="region of interest" description="Disordered" evidence="6">
    <location>
        <begin position="317"/>
        <end position="351"/>
    </location>
</feature>
<dbReference type="PANTHER" id="PTHR28657">
    <property type="entry name" value="INDOLEAMINE 2,3-DIOXYGENASE"/>
    <property type="match status" value="1"/>
</dbReference>
<dbReference type="Gene3D" id="1.20.58.480">
    <property type="match status" value="1"/>
</dbReference>
<keyword evidence="4 5" id="KW-0349">Heme</keyword>
<accession>A0A9W9VBR9</accession>
<dbReference type="EMBL" id="JAPZBU010000012">
    <property type="protein sequence ID" value="KAJ5376283.1"/>
    <property type="molecule type" value="Genomic_DNA"/>
</dbReference>
<keyword evidence="5" id="KW-0223">Dioxygenase</keyword>
<dbReference type="PANTHER" id="PTHR28657:SF3">
    <property type="entry name" value="INDOLEAMINE 2,3-DIOXYGENASE"/>
    <property type="match status" value="1"/>
</dbReference>
<dbReference type="OrthoDB" id="10262710at2759"/>
<keyword evidence="8" id="KW-1185">Reference proteome</keyword>
<evidence type="ECO:0000256" key="4">
    <source>
        <dbReference type="PIRSR" id="PIRSR600898-1"/>
    </source>
</evidence>
<dbReference type="GeneID" id="81376786"/>
<comment type="similarity">
    <text evidence="1 5">Belongs to the indoleamine 2,3-dioxygenase family.</text>
</comment>
<keyword evidence="3 4" id="KW-0408">Iron</keyword>
<sequence length="497" mass="56010">MTRTQVSFPSPSTLKKFPHVHADPSTLSQSLDPFTITTSTGFLPYATAPTTLPEAFKALASLVERAPVVMLDGKPGLLATYELGPAVESELTDLTDEVEKLRLADGSYDKFTIAAIFRDYTFVASSYLLEPCWENWNKLPDQSYGLGRDLLPKSVARPMYRCAQILDLPPFMSYAASYALFNYTLADPAKGLDDYSNLRLVRAFEKGLDPKSSEAGFILTHVDMVKYTGSLINGVLRVVDNLEQNGPRQDVNDGFRLILETMEKIEAAMETMWGNSKPADYLSFRVFIFGITNQSMFPNGVIYDGVEDNKPLHFRGESGANDSIVNPSSRPSLRNSHARNTPNKNPPRIPRLQTASHREFLTYIREKSVEIGVRDYCVQDSETAVLFLKVLNHVRSFRWRHWLFAREYIIRRTPHPTATGGSPIVTWLPNQLSAVMDLMVTIYDTYLSPKEGVVAIHGSEDLIASHRKQVEPMMELVRDQKDKLAKEVEKWCQERGV</sequence>
<organism evidence="7 8">
    <name type="scientific">Penicillium cosmopolitanum</name>
    <dbReference type="NCBI Taxonomy" id="1131564"/>
    <lineage>
        <taxon>Eukaryota</taxon>
        <taxon>Fungi</taxon>
        <taxon>Dikarya</taxon>
        <taxon>Ascomycota</taxon>
        <taxon>Pezizomycotina</taxon>
        <taxon>Eurotiomycetes</taxon>
        <taxon>Eurotiomycetidae</taxon>
        <taxon>Eurotiales</taxon>
        <taxon>Aspergillaceae</taxon>
        <taxon>Penicillium</taxon>
    </lineage>
</organism>
<protein>
    <recommendedName>
        <fullName evidence="5">Indoleamine 2,3-dioxygenase</fullName>
        <ecNumber evidence="5">1.13.11.52</ecNumber>
    </recommendedName>
</protein>
<dbReference type="GO" id="GO:0046872">
    <property type="term" value="F:metal ion binding"/>
    <property type="evidence" value="ECO:0007669"/>
    <property type="project" value="UniProtKB-UniRule"/>
</dbReference>
<dbReference type="SUPFAM" id="SSF140959">
    <property type="entry name" value="Indolic compounds 2,3-dioxygenase-like"/>
    <property type="match status" value="1"/>
</dbReference>
<evidence type="ECO:0000256" key="2">
    <source>
        <dbReference type="ARBA" id="ARBA00022723"/>
    </source>
</evidence>
<comment type="catalytic activity">
    <reaction evidence="5">
        <text>L-tryptophan + O2 = N-formyl-L-kynurenine</text>
        <dbReference type="Rhea" id="RHEA:24536"/>
        <dbReference type="ChEBI" id="CHEBI:15379"/>
        <dbReference type="ChEBI" id="CHEBI:57912"/>
        <dbReference type="ChEBI" id="CHEBI:58629"/>
    </reaction>
</comment>
<reference evidence="7" key="2">
    <citation type="journal article" date="2023" name="IMA Fungus">
        <title>Comparative genomic study of the Penicillium genus elucidates a diverse pangenome and 15 lateral gene transfer events.</title>
        <authorList>
            <person name="Petersen C."/>
            <person name="Sorensen T."/>
            <person name="Nielsen M.R."/>
            <person name="Sondergaard T.E."/>
            <person name="Sorensen J.L."/>
            <person name="Fitzpatrick D.A."/>
            <person name="Frisvad J.C."/>
            <person name="Nielsen K.L."/>
        </authorList>
    </citation>
    <scope>NUCLEOTIDE SEQUENCE</scope>
    <source>
        <strain evidence="7">IBT 29677</strain>
    </source>
</reference>
<dbReference type="InterPro" id="IPR000898">
    <property type="entry name" value="Indolamine_dOase"/>
</dbReference>
<dbReference type="Pfam" id="PF01231">
    <property type="entry name" value="IDO"/>
    <property type="match status" value="1"/>
</dbReference>
<gene>
    <name evidence="7" type="ORF">N7509_013169</name>
</gene>
<dbReference type="RefSeq" id="XP_056481313.1">
    <property type="nucleotide sequence ID" value="XM_056637806.1"/>
</dbReference>
<keyword evidence="5" id="KW-0560">Oxidoreductase</keyword>
<dbReference type="Proteomes" id="UP001147747">
    <property type="component" value="Unassembled WGS sequence"/>
</dbReference>
<name>A0A9W9VBR9_9EURO</name>
<feature type="compositionally biased region" description="Polar residues" evidence="6">
    <location>
        <begin position="320"/>
        <end position="343"/>
    </location>
</feature>